<dbReference type="GO" id="GO:0010181">
    <property type="term" value="F:FMN binding"/>
    <property type="evidence" value="ECO:0007669"/>
    <property type="project" value="InterPro"/>
</dbReference>
<sequence length="45" mass="4651">ANGYLLHSFLAPNSNIRTDSYGGSPANRARFVTEVTAAVAAEIGA</sequence>
<dbReference type="SUPFAM" id="SSF51395">
    <property type="entry name" value="FMN-linked oxidoreductases"/>
    <property type="match status" value="1"/>
</dbReference>
<dbReference type="Proteomes" id="UP000261739">
    <property type="component" value="Unassembled WGS sequence"/>
</dbReference>
<feature type="non-terminal residue" evidence="2">
    <location>
        <position position="45"/>
    </location>
</feature>
<dbReference type="GO" id="GO:0016491">
    <property type="term" value="F:oxidoreductase activity"/>
    <property type="evidence" value="ECO:0007669"/>
    <property type="project" value="InterPro"/>
</dbReference>
<dbReference type="Gene3D" id="3.20.20.70">
    <property type="entry name" value="Aldolase class I"/>
    <property type="match status" value="1"/>
</dbReference>
<dbReference type="PANTHER" id="PTHR22893">
    <property type="entry name" value="NADH OXIDOREDUCTASE-RELATED"/>
    <property type="match status" value="1"/>
</dbReference>
<feature type="domain" description="NADH:flavin oxidoreductase/NADH oxidase N-terminal" evidence="1">
    <location>
        <begin position="1"/>
        <end position="44"/>
    </location>
</feature>
<dbReference type="InterPro" id="IPR001155">
    <property type="entry name" value="OxRdtase_FMN_N"/>
</dbReference>
<comment type="caution">
    <text evidence="2">The sequence shown here is derived from an EMBL/GenBank/DDBJ whole genome shotgun (WGS) entry which is preliminary data.</text>
</comment>
<name>A0A3D4T1U2_9CORY</name>
<dbReference type="InterPro" id="IPR045247">
    <property type="entry name" value="Oye-like"/>
</dbReference>
<accession>A0A3D4T1U2</accession>
<feature type="non-terminal residue" evidence="2">
    <location>
        <position position="1"/>
    </location>
</feature>
<gene>
    <name evidence="2" type="ORF">DIW82_11020</name>
</gene>
<evidence type="ECO:0000313" key="3">
    <source>
        <dbReference type="Proteomes" id="UP000261739"/>
    </source>
</evidence>
<dbReference type="PANTHER" id="PTHR22893:SF91">
    <property type="entry name" value="NADPH DEHYDROGENASE 2-RELATED"/>
    <property type="match status" value="1"/>
</dbReference>
<dbReference type="InterPro" id="IPR013785">
    <property type="entry name" value="Aldolase_TIM"/>
</dbReference>
<protein>
    <submittedName>
        <fullName evidence="2">1,2-oxophytodienoate reductase</fullName>
    </submittedName>
</protein>
<proteinExistence type="predicted"/>
<dbReference type="EMBL" id="DQID01000283">
    <property type="protein sequence ID" value="HCT15285.1"/>
    <property type="molecule type" value="Genomic_DNA"/>
</dbReference>
<evidence type="ECO:0000259" key="1">
    <source>
        <dbReference type="Pfam" id="PF00724"/>
    </source>
</evidence>
<evidence type="ECO:0000313" key="2">
    <source>
        <dbReference type="EMBL" id="HCT15285.1"/>
    </source>
</evidence>
<reference evidence="2 3" key="1">
    <citation type="journal article" date="2018" name="Nat. Biotechnol.">
        <title>A standardized bacterial taxonomy based on genome phylogeny substantially revises the tree of life.</title>
        <authorList>
            <person name="Parks D.H."/>
            <person name="Chuvochina M."/>
            <person name="Waite D.W."/>
            <person name="Rinke C."/>
            <person name="Skarshewski A."/>
            <person name="Chaumeil P.A."/>
            <person name="Hugenholtz P."/>
        </authorList>
    </citation>
    <scope>NUCLEOTIDE SEQUENCE [LARGE SCALE GENOMIC DNA]</scope>
    <source>
        <strain evidence="2">UBA11247</strain>
    </source>
</reference>
<dbReference type="AlphaFoldDB" id="A0A3D4T1U2"/>
<organism evidence="2 3">
    <name type="scientific">Corynebacterium nuruki</name>
    <dbReference type="NCBI Taxonomy" id="1032851"/>
    <lineage>
        <taxon>Bacteria</taxon>
        <taxon>Bacillati</taxon>
        <taxon>Actinomycetota</taxon>
        <taxon>Actinomycetes</taxon>
        <taxon>Mycobacteriales</taxon>
        <taxon>Corynebacteriaceae</taxon>
        <taxon>Corynebacterium</taxon>
    </lineage>
</organism>
<dbReference type="GO" id="GO:0005829">
    <property type="term" value="C:cytosol"/>
    <property type="evidence" value="ECO:0007669"/>
    <property type="project" value="TreeGrafter"/>
</dbReference>
<dbReference type="Pfam" id="PF00724">
    <property type="entry name" value="Oxidored_FMN"/>
    <property type="match status" value="1"/>
</dbReference>